<evidence type="ECO:0000313" key="2">
    <source>
        <dbReference type="Proteomes" id="UP001165292"/>
    </source>
</evidence>
<dbReference type="PIRSF" id="PIRSF028291">
    <property type="entry name" value="UCP028291"/>
    <property type="match status" value="1"/>
</dbReference>
<dbReference type="Proteomes" id="UP001165292">
    <property type="component" value="Unassembled WGS sequence"/>
</dbReference>
<name>A0AA41WHB1_9GAMM</name>
<dbReference type="EMBL" id="JAMYBS010000010">
    <property type="protein sequence ID" value="MCO7545287.1"/>
    <property type="molecule type" value="Genomic_DNA"/>
</dbReference>
<accession>A0AA41WHB1</accession>
<proteinExistence type="predicted"/>
<dbReference type="Pfam" id="PF09981">
    <property type="entry name" value="DUF2218"/>
    <property type="match status" value="1"/>
</dbReference>
<gene>
    <name evidence="1" type="ORF">NJF43_11050</name>
</gene>
<organism evidence="1 2">
    <name type="scientific">Stutzerimonas nitrititolerans</name>
    <dbReference type="NCBI Taxonomy" id="2482751"/>
    <lineage>
        <taxon>Bacteria</taxon>
        <taxon>Pseudomonadati</taxon>
        <taxon>Pseudomonadota</taxon>
        <taxon>Gammaproteobacteria</taxon>
        <taxon>Pseudomonadales</taxon>
        <taxon>Pseudomonadaceae</taxon>
        <taxon>Stutzerimonas</taxon>
    </lineage>
</organism>
<dbReference type="AlphaFoldDB" id="A0AA41WHB1"/>
<dbReference type="InterPro" id="IPR014543">
    <property type="entry name" value="UCP028291"/>
</dbReference>
<dbReference type="Gene3D" id="3.30.310.50">
    <property type="entry name" value="Alpha-D-phosphohexomutase, C-terminal domain"/>
    <property type="match status" value="1"/>
</dbReference>
<reference evidence="1" key="1">
    <citation type="submission" date="2022-06" db="EMBL/GenBank/DDBJ databases">
        <title>Detection of beta-lactamases in bacteria of animal origin.</title>
        <authorList>
            <person name="Mlynarcik P."/>
            <person name="Zdarska V."/>
            <person name="Chudobova H."/>
            <person name="Prochazkova P."/>
            <person name="Hricova K."/>
            <person name="Mezerova K."/>
            <person name="Bardon J."/>
            <person name="Dolejska M."/>
            <person name="Sukkar I."/>
            <person name="Kolar M."/>
        </authorList>
    </citation>
    <scope>NUCLEOTIDE SEQUENCE</scope>
    <source>
        <strain evidence="1">S 300-3</strain>
    </source>
</reference>
<protein>
    <submittedName>
        <fullName evidence="1">DUF2218 domain-containing protein</fullName>
    </submittedName>
</protein>
<comment type="caution">
    <text evidence="1">The sequence shown here is derived from an EMBL/GenBank/DDBJ whole genome shotgun (WGS) entry which is preliminary data.</text>
</comment>
<dbReference type="RefSeq" id="WP_253163033.1">
    <property type="nucleotide sequence ID" value="NZ_JAMYBS010000010.1"/>
</dbReference>
<sequence length="104" mass="11488">MPQFHAVVPTPRASRNMTRLCKHFAHKAEVQADAAHAQIAFAFGDCRMHAEADHLLIDCQAEAGEAQKRLCFVITDHLERFSGEEALQVVWQDGPLPIAGDAQP</sequence>
<evidence type="ECO:0000313" key="1">
    <source>
        <dbReference type="EMBL" id="MCO7545287.1"/>
    </source>
</evidence>